<proteinExistence type="predicted"/>
<organism evidence="1 2">
    <name type="scientific">Lepeophtheirus salmonis</name>
    <name type="common">Salmon louse</name>
    <name type="synonym">Caligus salmonis</name>
    <dbReference type="NCBI Taxonomy" id="72036"/>
    <lineage>
        <taxon>Eukaryota</taxon>
        <taxon>Metazoa</taxon>
        <taxon>Ecdysozoa</taxon>
        <taxon>Arthropoda</taxon>
        <taxon>Crustacea</taxon>
        <taxon>Multicrustacea</taxon>
        <taxon>Hexanauplia</taxon>
        <taxon>Copepoda</taxon>
        <taxon>Siphonostomatoida</taxon>
        <taxon>Caligidae</taxon>
        <taxon>Lepeophtheirus</taxon>
    </lineage>
</organism>
<protein>
    <submittedName>
        <fullName evidence="1">(salmon louse) hypothetical protein</fullName>
    </submittedName>
</protein>
<sequence length="193" mass="21498">MTLSGNQLSEPAEVKKRGRARDLLESDDYVTKIPPPKINKRGNCPLMDSKLVNKKDRGFMTSATATIDDDIVLVSRWRDNSVVAVASTVCIWNRTKRSHQKVGQSRIKESKCGSSSHLDFRKEIAIAYLSRHCNPPKTSGRKSQAVPVCSLGSLMVKIILCSLYHMVRKETVLQTNVLQLVVQSVGNVTWGFV</sequence>
<reference evidence="1" key="1">
    <citation type="submission" date="2021-02" db="EMBL/GenBank/DDBJ databases">
        <authorList>
            <person name="Bekaert M."/>
        </authorList>
    </citation>
    <scope>NUCLEOTIDE SEQUENCE</scope>
    <source>
        <strain evidence="1">IoA-00</strain>
    </source>
</reference>
<evidence type="ECO:0000313" key="1">
    <source>
        <dbReference type="EMBL" id="CAF2915397.1"/>
    </source>
</evidence>
<gene>
    <name evidence="1" type="ORF">LSAA_8822</name>
</gene>
<dbReference type="AlphaFoldDB" id="A0A7R8CSE9"/>
<keyword evidence="2" id="KW-1185">Reference proteome</keyword>
<dbReference type="EMBL" id="HG994583">
    <property type="protein sequence ID" value="CAF2915397.1"/>
    <property type="molecule type" value="Genomic_DNA"/>
</dbReference>
<accession>A0A7R8CSE9</accession>
<name>A0A7R8CSE9_LEPSM</name>
<evidence type="ECO:0000313" key="2">
    <source>
        <dbReference type="Proteomes" id="UP000675881"/>
    </source>
</evidence>
<dbReference type="Proteomes" id="UP000675881">
    <property type="component" value="Chromosome 4"/>
</dbReference>